<dbReference type="PROSITE" id="PS51892">
    <property type="entry name" value="SUBTILASE"/>
    <property type="match status" value="1"/>
</dbReference>
<dbReference type="STRING" id="415747.SAMN03097708_01045"/>
<sequence>MITRSTLILIAGLWFAPFASAASGSPTKAEQPLPYRPGELLVKFQPGTDARARALAMAPVNGKRAQTFRRFGVEKWTLPDNTDVATSVRQLQASRQVVYAEPNFIHQPHEVFPDELDERQWGLYNTGKSLSSGSIDPTDGLPGADMDLPRAWDLQTHADSVVIAVIDNGILLSHPDLEANLIPGWDFAADDADPTAGPDEIHGTLVAGTAGARGSNGTGITSPAQRVQIMPLRTNYSVAQLIAAYQYAADNGAHIINASYGGAYSQAEFDAIEQLEKEGILFLAAAGNGGYSNDAIPNAPSGYDLPNVLSVASSHPQDGLSVFTQIGPRSVDLAAPGSSIYTTSWTRNEQGDRVATYQFAEGTSFSAPYTAAVAALVKAERESQGENPLDYREMKGRLLAGVDPITNGKLATDGRANAHGAMTISPRPVLVIADWHIDDAAGNSNGELDPAESATLRVKLSNQWHDAAVVTGILRSLAPDLIVVDDSDSLASPLSQGAEAELAFTVRMAGGARAHQHLPLELSLSDGDYEVTRRFALEFGSLAPEEGKLTLDERIRESSHWDQVHGFHFEVPEGARNLTVTTTSTASGAEVDLLVRHGARPEPQFCYWYTPLPPNCMDKDTLRSVGSTSDEAITIAEPSPGIYYASVILFIPTEKVGYVPSEMPYTLSVRFDPPSGDGGGGAMLWLIAALLPGLTVRRRIRGKVRKAIA</sequence>
<dbReference type="Gene3D" id="2.60.120.380">
    <property type="match status" value="1"/>
</dbReference>
<dbReference type="SUPFAM" id="SSF52743">
    <property type="entry name" value="Subtilisin-like"/>
    <property type="match status" value="1"/>
</dbReference>
<evidence type="ECO:0000256" key="2">
    <source>
        <dbReference type="ARBA" id="ARBA00022670"/>
    </source>
</evidence>
<keyword evidence="7" id="KW-0732">Signal</keyword>
<dbReference type="InterPro" id="IPR015500">
    <property type="entry name" value="Peptidase_S8_subtilisin-rel"/>
</dbReference>
<feature type="signal peptide" evidence="7">
    <location>
        <begin position="1"/>
        <end position="21"/>
    </location>
</feature>
<dbReference type="GO" id="GO:0006508">
    <property type="term" value="P:proteolysis"/>
    <property type="evidence" value="ECO:0007669"/>
    <property type="project" value="UniProtKB-KW"/>
</dbReference>
<evidence type="ECO:0000256" key="6">
    <source>
        <dbReference type="SAM" id="Phobius"/>
    </source>
</evidence>
<dbReference type="RefSeq" id="WP_092993510.1">
    <property type="nucleotide sequence ID" value="NZ_FMWD01000003.1"/>
</dbReference>
<dbReference type="GO" id="GO:0004252">
    <property type="term" value="F:serine-type endopeptidase activity"/>
    <property type="evidence" value="ECO:0007669"/>
    <property type="project" value="UniProtKB-UniRule"/>
</dbReference>
<dbReference type="PANTHER" id="PTHR43399:SF4">
    <property type="entry name" value="CELL WALL-ASSOCIATED PROTEASE"/>
    <property type="match status" value="1"/>
</dbReference>
<evidence type="ECO:0000256" key="4">
    <source>
        <dbReference type="ARBA" id="ARBA00022825"/>
    </source>
</evidence>
<keyword evidence="6" id="KW-1133">Transmembrane helix</keyword>
<dbReference type="InterPro" id="IPR000209">
    <property type="entry name" value="Peptidase_S8/S53_dom"/>
</dbReference>
<dbReference type="InterPro" id="IPR022398">
    <property type="entry name" value="Peptidase_S8_His-AS"/>
</dbReference>
<protein>
    <submittedName>
        <fullName evidence="10">GlyGly-CTERM domain-containing protein</fullName>
    </submittedName>
</protein>
<dbReference type="PANTHER" id="PTHR43399">
    <property type="entry name" value="SUBTILISIN-RELATED"/>
    <property type="match status" value="1"/>
</dbReference>
<evidence type="ECO:0000256" key="7">
    <source>
        <dbReference type="SAM" id="SignalP"/>
    </source>
</evidence>
<evidence type="ECO:0000313" key="11">
    <source>
        <dbReference type="Proteomes" id="UP000199648"/>
    </source>
</evidence>
<dbReference type="Pfam" id="PF22148">
    <property type="entry name" value="Fervidolysin_NPro-like"/>
    <property type="match status" value="1"/>
</dbReference>
<evidence type="ECO:0000256" key="1">
    <source>
        <dbReference type="ARBA" id="ARBA00011073"/>
    </source>
</evidence>
<feature type="active site" description="Charge relay system" evidence="5">
    <location>
        <position position="202"/>
    </location>
</feature>
<keyword evidence="3 5" id="KW-0378">Hydrolase</keyword>
<gene>
    <name evidence="10" type="ORF">SAMN03097708_01045</name>
</gene>
<dbReference type="InterPro" id="IPR023828">
    <property type="entry name" value="Peptidase_S8_Ser-AS"/>
</dbReference>
<feature type="active site" description="Charge relay system" evidence="5">
    <location>
        <position position="364"/>
    </location>
</feature>
<dbReference type="OrthoDB" id="9790784at2"/>
<dbReference type="Pfam" id="PF00082">
    <property type="entry name" value="Peptidase_S8"/>
    <property type="match status" value="1"/>
</dbReference>
<evidence type="ECO:0000256" key="3">
    <source>
        <dbReference type="ARBA" id="ARBA00022801"/>
    </source>
</evidence>
<organism evidence="10 11">
    <name type="scientific">Thiohalomonas denitrificans</name>
    <dbReference type="NCBI Taxonomy" id="415747"/>
    <lineage>
        <taxon>Bacteria</taxon>
        <taxon>Pseudomonadati</taxon>
        <taxon>Pseudomonadota</taxon>
        <taxon>Gammaproteobacteria</taxon>
        <taxon>Thiohalomonadales</taxon>
        <taxon>Thiohalomonadaceae</taxon>
        <taxon>Thiohalomonas</taxon>
    </lineage>
</organism>
<dbReference type="InterPro" id="IPR051048">
    <property type="entry name" value="Peptidase_S8/S53_subtilisin"/>
</dbReference>
<feature type="domain" description="Fervidolysin-like N-terminal prodomain" evidence="9">
    <location>
        <begin position="25"/>
        <end position="103"/>
    </location>
</feature>
<evidence type="ECO:0000313" key="10">
    <source>
        <dbReference type="EMBL" id="SCZ54912.1"/>
    </source>
</evidence>
<keyword evidence="4 5" id="KW-0720">Serine protease</keyword>
<evidence type="ECO:0000256" key="5">
    <source>
        <dbReference type="PROSITE-ProRule" id="PRU01240"/>
    </source>
</evidence>
<dbReference type="PROSITE" id="PS00137">
    <property type="entry name" value="SUBTILASE_HIS"/>
    <property type="match status" value="1"/>
</dbReference>
<keyword evidence="6" id="KW-0472">Membrane</keyword>
<feature type="transmembrane region" description="Helical" evidence="6">
    <location>
        <begin position="678"/>
        <end position="696"/>
    </location>
</feature>
<reference evidence="10 11" key="1">
    <citation type="submission" date="2016-10" db="EMBL/GenBank/DDBJ databases">
        <authorList>
            <person name="de Groot N.N."/>
        </authorList>
    </citation>
    <scope>NUCLEOTIDE SEQUENCE [LARGE SCALE GENOMIC DNA]</scope>
    <source>
        <strain evidence="10 11">HLD2</strain>
    </source>
</reference>
<dbReference type="Gene3D" id="3.40.50.200">
    <property type="entry name" value="Peptidase S8/S53 domain"/>
    <property type="match status" value="1"/>
</dbReference>
<accession>A0A1G5PZT9</accession>
<keyword evidence="11" id="KW-1185">Reference proteome</keyword>
<feature type="chain" id="PRO_5011734991" evidence="7">
    <location>
        <begin position="22"/>
        <end position="709"/>
    </location>
</feature>
<name>A0A1G5PZT9_9GAMM</name>
<feature type="domain" description="Peptidase S8/S53" evidence="8">
    <location>
        <begin position="160"/>
        <end position="390"/>
    </location>
</feature>
<dbReference type="EMBL" id="FMWD01000003">
    <property type="protein sequence ID" value="SCZ54912.1"/>
    <property type="molecule type" value="Genomic_DNA"/>
</dbReference>
<dbReference type="InterPro" id="IPR036852">
    <property type="entry name" value="Peptidase_S8/S53_dom_sf"/>
</dbReference>
<comment type="similarity">
    <text evidence="1 5">Belongs to the peptidase S8 family.</text>
</comment>
<dbReference type="InterPro" id="IPR054399">
    <property type="entry name" value="Fervidolysin-like_N_prodom"/>
</dbReference>
<keyword evidence="6" id="KW-0812">Transmembrane</keyword>
<dbReference type="AlphaFoldDB" id="A0A1G5PZT9"/>
<dbReference type="Proteomes" id="UP000199648">
    <property type="component" value="Unassembled WGS sequence"/>
</dbReference>
<dbReference type="InterPro" id="IPR020008">
    <property type="entry name" value="GlyGly_CTERM"/>
</dbReference>
<proteinExistence type="inferred from homology"/>
<dbReference type="NCBIfam" id="TIGR03501">
    <property type="entry name" value="GlyGly_CTERM"/>
    <property type="match status" value="1"/>
</dbReference>
<dbReference type="PRINTS" id="PR00723">
    <property type="entry name" value="SUBTILISIN"/>
</dbReference>
<evidence type="ECO:0000259" key="9">
    <source>
        <dbReference type="Pfam" id="PF22148"/>
    </source>
</evidence>
<keyword evidence="2 5" id="KW-0645">Protease</keyword>
<dbReference type="PROSITE" id="PS00138">
    <property type="entry name" value="SUBTILASE_SER"/>
    <property type="match status" value="1"/>
</dbReference>
<feature type="active site" description="Charge relay system" evidence="5">
    <location>
        <position position="167"/>
    </location>
</feature>
<evidence type="ECO:0000259" key="8">
    <source>
        <dbReference type="Pfam" id="PF00082"/>
    </source>
</evidence>